<keyword evidence="2" id="KW-1185">Reference proteome</keyword>
<dbReference type="Gramene" id="Pp3c14_16110V3.3">
    <property type="protein sequence ID" value="Pp3c14_16110V3.3"/>
    <property type="gene ID" value="Pp3c14_16110"/>
</dbReference>
<dbReference type="EMBL" id="ABEU02000014">
    <property type="status" value="NOT_ANNOTATED_CDS"/>
    <property type="molecule type" value="Genomic_DNA"/>
</dbReference>
<dbReference type="Proteomes" id="UP000006727">
    <property type="component" value="Chromosome 14"/>
</dbReference>
<reference evidence="1" key="3">
    <citation type="submission" date="2020-12" db="UniProtKB">
        <authorList>
            <consortium name="EnsemblPlants"/>
        </authorList>
    </citation>
    <scope>IDENTIFICATION</scope>
</reference>
<accession>A0A7I4F3R2</accession>
<dbReference type="EnsemblPlants" id="Pp3c14_16110V3.3">
    <property type="protein sequence ID" value="Pp3c14_16110V3.3"/>
    <property type="gene ID" value="Pp3c14_16110"/>
</dbReference>
<gene>
    <name evidence="1" type="primary">LOC112291744</name>
</gene>
<dbReference type="AlphaFoldDB" id="A0A7I4F3R2"/>
<reference evidence="1 2" key="2">
    <citation type="journal article" date="2018" name="Plant J.">
        <title>The Physcomitrella patens chromosome-scale assembly reveals moss genome structure and evolution.</title>
        <authorList>
            <person name="Lang D."/>
            <person name="Ullrich K.K."/>
            <person name="Murat F."/>
            <person name="Fuchs J."/>
            <person name="Jenkins J."/>
            <person name="Haas F.B."/>
            <person name="Piednoel M."/>
            <person name="Gundlach H."/>
            <person name="Van Bel M."/>
            <person name="Meyberg R."/>
            <person name="Vives C."/>
            <person name="Morata J."/>
            <person name="Symeonidi A."/>
            <person name="Hiss M."/>
            <person name="Muchero W."/>
            <person name="Kamisugi Y."/>
            <person name="Saleh O."/>
            <person name="Blanc G."/>
            <person name="Decker E.L."/>
            <person name="van Gessel N."/>
            <person name="Grimwood J."/>
            <person name="Hayes R.D."/>
            <person name="Graham S.W."/>
            <person name="Gunter L.E."/>
            <person name="McDaniel S.F."/>
            <person name="Hoernstein S.N.W."/>
            <person name="Larsson A."/>
            <person name="Li F.W."/>
            <person name="Perroud P.F."/>
            <person name="Phillips J."/>
            <person name="Ranjan P."/>
            <person name="Rokshar D.S."/>
            <person name="Rothfels C.J."/>
            <person name="Schneider L."/>
            <person name="Shu S."/>
            <person name="Stevenson D.W."/>
            <person name="Thummler F."/>
            <person name="Tillich M."/>
            <person name="Villarreal Aguilar J.C."/>
            <person name="Widiez T."/>
            <person name="Wong G.K."/>
            <person name="Wymore A."/>
            <person name="Zhang Y."/>
            <person name="Zimmer A.D."/>
            <person name="Quatrano R.S."/>
            <person name="Mayer K.F.X."/>
            <person name="Goodstein D."/>
            <person name="Casacuberta J.M."/>
            <person name="Vandepoele K."/>
            <person name="Reski R."/>
            <person name="Cuming A.C."/>
            <person name="Tuskan G.A."/>
            <person name="Maumus F."/>
            <person name="Salse J."/>
            <person name="Schmutz J."/>
            <person name="Rensing S.A."/>
        </authorList>
    </citation>
    <scope>NUCLEOTIDE SEQUENCE [LARGE SCALE GENOMIC DNA]</scope>
    <source>
        <strain evidence="1 2">cv. Gransden 2004</strain>
    </source>
</reference>
<reference evidence="1 2" key="1">
    <citation type="journal article" date="2008" name="Science">
        <title>The Physcomitrella genome reveals evolutionary insights into the conquest of land by plants.</title>
        <authorList>
            <person name="Rensing S."/>
            <person name="Lang D."/>
            <person name="Zimmer A."/>
            <person name="Terry A."/>
            <person name="Salamov A."/>
            <person name="Shapiro H."/>
            <person name="Nishiyama T."/>
            <person name="Perroud P.-F."/>
            <person name="Lindquist E."/>
            <person name="Kamisugi Y."/>
            <person name="Tanahashi T."/>
            <person name="Sakakibara K."/>
            <person name="Fujita T."/>
            <person name="Oishi K."/>
            <person name="Shin-I T."/>
            <person name="Kuroki Y."/>
            <person name="Toyoda A."/>
            <person name="Suzuki Y."/>
            <person name="Hashimoto A."/>
            <person name="Yamaguchi K."/>
            <person name="Sugano A."/>
            <person name="Kohara Y."/>
            <person name="Fujiyama A."/>
            <person name="Anterola A."/>
            <person name="Aoki S."/>
            <person name="Ashton N."/>
            <person name="Barbazuk W.B."/>
            <person name="Barker E."/>
            <person name="Bennetzen J."/>
            <person name="Bezanilla M."/>
            <person name="Blankenship R."/>
            <person name="Cho S.H."/>
            <person name="Dutcher S."/>
            <person name="Estelle M."/>
            <person name="Fawcett J.A."/>
            <person name="Gundlach H."/>
            <person name="Hanada K."/>
            <person name="Heyl A."/>
            <person name="Hicks K.A."/>
            <person name="Hugh J."/>
            <person name="Lohr M."/>
            <person name="Mayer K."/>
            <person name="Melkozernov A."/>
            <person name="Murata T."/>
            <person name="Nelson D."/>
            <person name="Pils B."/>
            <person name="Prigge M."/>
            <person name="Reiss B."/>
            <person name="Renner T."/>
            <person name="Rombauts S."/>
            <person name="Rushton P."/>
            <person name="Sanderfoot A."/>
            <person name="Schween G."/>
            <person name="Shiu S.-H."/>
            <person name="Stueber K."/>
            <person name="Theodoulou F.L."/>
            <person name="Tu H."/>
            <person name="Van de Peer Y."/>
            <person name="Verrier P.J."/>
            <person name="Waters E."/>
            <person name="Wood A."/>
            <person name="Yang L."/>
            <person name="Cove D."/>
            <person name="Cuming A."/>
            <person name="Hasebe M."/>
            <person name="Lucas S."/>
            <person name="Mishler D.B."/>
            <person name="Reski R."/>
            <person name="Grigoriev I."/>
            <person name="Quatrano R.S."/>
            <person name="Boore J.L."/>
        </authorList>
    </citation>
    <scope>NUCLEOTIDE SEQUENCE [LARGE SCALE GENOMIC DNA]</scope>
    <source>
        <strain evidence="1 2">cv. Gransden 2004</strain>
    </source>
</reference>
<name>A0A7I4F3R2_PHYPA</name>
<evidence type="ECO:0000313" key="1">
    <source>
        <dbReference type="EnsemblPlants" id="Pp3c14_16110V3.3"/>
    </source>
</evidence>
<proteinExistence type="predicted"/>
<evidence type="ECO:0000313" key="2">
    <source>
        <dbReference type="Proteomes" id="UP000006727"/>
    </source>
</evidence>
<sequence length="57" mass="6176">MVNAAFVVWWRARSAMLEACRNFEGFGCLIAGPVATMGLQCNAFNLINEALNLGLEA</sequence>
<protein>
    <submittedName>
        <fullName evidence="1">Uncharacterized protein</fullName>
    </submittedName>
</protein>
<organism evidence="1 2">
    <name type="scientific">Physcomitrium patens</name>
    <name type="common">Spreading-leaved earth moss</name>
    <name type="synonym">Physcomitrella patens</name>
    <dbReference type="NCBI Taxonomy" id="3218"/>
    <lineage>
        <taxon>Eukaryota</taxon>
        <taxon>Viridiplantae</taxon>
        <taxon>Streptophyta</taxon>
        <taxon>Embryophyta</taxon>
        <taxon>Bryophyta</taxon>
        <taxon>Bryophytina</taxon>
        <taxon>Bryopsida</taxon>
        <taxon>Funariidae</taxon>
        <taxon>Funariales</taxon>
        <taxon>Funariaceae</taxon>
        <taxon>Physcomitrium</taxon>
    </lineage>
</organism>